<dbReference type="SUPFAM" id="SSF47384">
    <property type="entry name" value="Homodimeric domain of signal transducing histidine kinase"/>
    <property type="match status" value="1"/>
</dbReference>
<dbReference type="AlphaFoldDB" id="A0A2N3III5"/>
<evidence type="ECO:0000256" key="1">
    <source>
        <dbReference type="ARBA" id="ARBA00000085"/>
    </source>
</evidence>
<evidence type="ECO:0000256" key="5">
    <source>
        <dbReference type="ARBA" id="ARBA00022777"/>
    </source>
</evidence>
<comment type="caution">
    <text evidence="9">The sequence shown here is derived from an EMBL/GenBank/DDBJ whole genome shotgun (WGS) entry which is preliminary data.</text>
</comment>
<dbReference type="InterPro" id="IPR003594">
    <property type="entry name" value="HATPase_dom"/>
</dbReference>
<dbReference type="InterPro" id="IPR015943">
    <property type="entry name" value="WD40/YVTN_repeat-like_dom_sf"/>
</dbReference>
<feature type="coiled-coil region" evidence="6">
    <location>
        <begin position="789"/>
        <end position="837"/>
    </location>
</feature>
<feature type="domain" description="Histidine kinase" evidence="8">
    <location>
        <begin position="844"/>
        <end position="1062"/>
    </location>
</feature>
<dbReference type="InterPro" id="IPR004358">
    <property type="entry name" value="Sig_transdc_His_kin-like_C"/>
</dbReference>
<comment type="catalytic activity">
    <reaction evidence="1">
        <text>ATP + protein L-histidine = ADP + protein N-phospho-L-histidine.</text>
        <dbReference type="EC" id="2.7.13.3"/>
    </reaction>
</comment>
<dbReference type="Gene3D" id="2.130.10.10">
    <property type="entry name" value="YVTN repeat-like/Quinoprotein amine dehydrogenase"/>
    <property type="match status" value="2"/>
</dbReference>
<keyword evidence="3" id="KW-0597">Phosphoprotein</keyword>
<dbReference type="GO" id="GO:0000155">
    <property type="term" value="F:phosphorelay sensor kinase activity"/>
    <property type="evidence" value="ECO:0007669"/>
    <property type="project" value="InterPro"/>
</dbReference>
<evidence type="ECO:0000313" key="9">
    <source>
        <dbReference type="EMBL" id="PKQ70124.1"/>
    </source>
</evidence>
<feature type="transmembrane region" description="Helical" evidence="7">
    <location>
        <begin position="767"/>
        <end position="786"/>
    </location>
</feature>
<sequence>MIALVQYCAVSCMLVFLAISMTFAQQYRFVTYGIENGLPQSEVTDILQDSRGMIWISTNGGGVARFNGKSFKVINKSNGLLNDRVKKIYEDKRKNLWFFTEKGITIYNGKTFQKIADAEGFVSGEGYEVVETNETQLWVLVKTFQGKKKILHWNGERFIDFTAQNLKLLQNNEVWAIAVDKQNTLFIQTEQGFFEYVHERLKVSEINKSLPPHSQILLLNSNLHKEPRFLIEQNNQLFLFAFKNENFEILHKIASVPLNDFLYLTEDVQGNIFFSTQKRGFSIIEKNGKITNFNTSNGLPSANVYVIFKDNRNNIWLSSYGKGLIRYMGEDFIQFHTEVGFETGIIWAIQQDKEGKLWIAENGDKPLGFFENKSFKTIPVTTEKYVKRGCGIAINDKNEIFMSSTRGLWQVQAGKLVNVSKKFGLPDDIYTNAIRHTTKGLWIATYQEGLYFYDYQTHKTIWFNSQNSNLVSNLINDVFEDSEGKIWICTNHGISVYDGKQMLNYDKKHKLHVDYIISATEDKQKNLWFATFSGLVKFNKSTEKFEIYDERAGISSATIYSVLVDRRNWLWLGTQNGINILQLNEKGEIQKTKTYNQDNNFASIEANERAIFEDKDGNVWIGTVKGLIKCQPDFVNFDIQIPAAHLIDLDLNLQKTDWLSKDLQKYHQGLQDWEFVPRNLKLPHNYNYLTFHFETLDYSDENLFFQWKLEGIENEWSKPSRKNEAIYTNLPPRNYRFLVRACLPNGKCSEKVAVYSFTIMPAFWQTWWFSVLIATFIIAFIAFVVVQRIKAIEAQKRLLEEKVQEARKALLLQNEALLKKNEEIEKQKAELQQLNVTKDKFFSILAHDIKGPLNSLTAFLNIMTEHLDAMSREDILFMSGSLNKSVKNLYGLLENVLSWSRSQMGVLEYKPEKLCLHTLTEENLQLLAISAQNKGIDLINLVEKEVFAYADANSIKAVLRNLISNAIKFTSTDGKVIISTKIDKNEIVVSVEDTGVGMNEFAMSKIFDISARYSTKGTANEVGTGLGLVLVKEFVEKNKGKVFVKSEEGVGTCFSFTLPKFEETGNYTPQQTIQMDLEQ</sequence>
<dbReference type="InterPro" id="IPR011110">
    <property type="entry name" value="Reg_prop"/>
</dbReference>
<dbReference type="RefSeq" id="WP_101358049.1">
    <property type="nucleotide sequence ID" value="NZ_NKXO01000010.1"/>
</dbReference>
<dbReference type="Gene3D" id="2.60.40.10">
    <property type="entry name" value="Immunoglobulins"/>
    <property type="match status" value="1"/>
</dbReference>
<keyword evidence="4" id="KW-0808">Transferase</keyword>
<reference evidence="9 10" key="1">
    <citation type="submission" date="2017-06" db="EMBL/GenBank/DDBJ databases">
        <title>Raineya orbicola gen. nov., sp. nov. a slightly thermophilic bacterium of the phylum Bacteroidetes and the description of Raineyaceae fam. nov.</title>
        <authorList>
            <person name="Albuquerque L."/>
            <person name="Polonia A.R.M."/>
            <person name="Barroso C."/>
            <person name="Froufe H.J.C."/>
            <person name="Lage O."/>
            <person name="Lobo-Da-Cunha A."/>
            <person name="Egas C."/>
            <person name="Da Costa M.S."/>
        </authorList>
    </citation>
    <scope>NUCLEOTIDE SEQUENCE [LARGE SCALE GENOMIC DNA]</scope>
    <source>
        <strain evidence="9 10">SPSPC-11</strain>
    </source>
</reference>
<dbReference type="Pfam" id="PF07495">
    <property type="entry name" value="Y_Y_Y"/>
    <property type="match status" value="1"/>
</dbReference>
<dbReference type="InterPro" id="IPR003661">
    <property type="entry name" value="HisK_dim/P_dom"/>
</dbReference>
<dbReference type="OrthoDB" id="9809670at2"/>
<evidence type="ECO:0000256" key="6">
    <source>
        <dbReference type="SAM" id="Coils"/>
    </source>
</evidence>
<evidence type="ECO:0000256" key="4">
    <source>
        <dbReference type="ARBA" id="ARBA00022679"/>
    </source>
</evidence>
<proteinExistence type="predicted"/>
<name>A0A2N3III5_9BACT</name>
<keyword evidence="10" id="KW-1185">Reference proteome</keyword>
<dbReference type="FunFam" id="3.30.565.10:FF:000006">
    <property type="entry name" value="Sensor histidine kinase WalK"/>
    <property type="match status" value="1"/>
</dbReference>
<keyword evidence="7" id="KW-0812">Transmembrane</keyword>
<protein>
    <recommendedName>
        <fullName evidence="2">histidine kinase</fullName>
        <ecNumber evidence="2">2.7.13.3</ecNumber>
    </recommendedName>
</protein>
<evidence type="ECO:0000256" key="3">
    <source>
        <dbReference type="ARBA" id="ARBA00022553"/>
    </source>
</evidence>
<dbReference type="SUPFAM" id="SSF63829">
    <property type="entry name" value="Calcium-dependent phosphotriesterase"/>
    <property type="match status" value="3"/>
</dbReference>
<keyword evidence="7" id="KW-1133">Transmembrane helix</keyword>
<dbReference type="Proteomes" id="UP000233387">
    <property type="component" value="Unassembled WGS sequence"/>
</dbReference>
<dbReference type="Pfam" id="PF02518">
    <property type="entry name" value="HATPase_c"/>
    <property type="match status" value="1"/>
</dbReference>
<dbReference type="CDD" id="cd00075">
    <property type="entry name" value="HATPase"/>
    <property type="match status" value="1"/>
</dbReference>
<dbReference type="PRINTS" id="PR00344">
    <property type="entry name" value="BCTRLSENSOR"/>
</dbReference>
<keyword evidence="6" id="KW-0175">Coiled coil</keyword>
<dbReference type="Gene3D" id="3.30.565.10">
    <property type="entry name" value="Histidine kinase-like ATPase, C-terminal domain"/>
    <property type="match status" value="1"/>
</dbReference>
<dbReference type="InterPro" id="IPR013783">
    <property type="entry name" value="Ig-like_fold"/>
</dbReference>
<gene>
    <name evidence="9" type="ORF">Rain11_0784</name>
</gene>
<evidence type="ECO:0000259" key="8">
    <source>
        <dbReference type="PROSITE" id="PS50109"/>
    </source>
</evidence>
<dbReference type="Pfam" id="PF07494">
    <property type="entry name" value="Reg_prop"/>
    <property type="match status" value="4"/>
</dbReference>
<dbReference type="PANTHER" id="PTHR43547:SF2">
    <property type="entry name" value="HYBRID SIGNAL TRANSDUCTION HISTIDINE KINASE C"/>
    <property type="match status" value="1"/>
</dbReference>
<dbReference type="SUPFAM" id="SSF55874">
    <property type="entry name" value="ATPase domain of HSP90 chaperone/DNA topoisomerase II/histidine kinase"/>
    <property type="match status" value="1"/>
</dbReference>
<evidence type="ECO:0000313" key="10">
    <source>
        <dbReference type="Proteomes" id="UP000233387"/>
    </source>
</evidence>
<dbReference type="PANTHER" id="PTHR43547">
    <property type="entry name" value="TWO-COMPONENT HISTIDINE KINASE"/>
    <property type="match status" value="1"/>
</dbReference>
<dbReference type="CDD" id="cd00082">
    <property type="entry name" value="HisKA"/>
    <property type="match status" value="1"/>
</dbReference>
<dbReference type="InterPro" id="IPR036890">
    <property type="entry name" value="HATPase_C_sf"/>
</dbReference>
<dbReference type="Gene3D" id="1.10.287.130">
    <property type="match status" value="1"/>
</dbReference>
<keyword evidence="5 9" id="KW-0418">Kinase</keyword>
<dbReference type="EMBL" id="NKXO01000010">
    <property type="protein sequence ID" value="PKQ70124.1"/>
    <property type="molecule type" value="Genomic_DNA"/>
</dbReference>
<organism evidence="9 10">
    <name type="scientific">Raineya orbicola</name>
    <dbReference type="NCBI Taxonomy" id="2016530"/>
    <lineage>
        <taxon>Bacteria</taxon>
        <taxon>Pseudomonadati</taxon>
        <taxon>Bacteroidota</taxon>
        <taxon>Cytophagia</taxon>
        <taxon>Cytophagales</taxon>
        <taxon>Raineyaceae</taxon>
        <taxon>Raineya</taxon>
    </lineage>
</organism>
<dbReference type="EC" id="2.7.13.3" evidence="2"/>
<accession>A0A2N3III5</accession>
<evidence type="ECO:0000256" key="2">
    <source>
        <dbReference type="ARBA" id="ARBA00012438"/>
    </source>
</evidence>
<dbReference type="InterPro" id="IPR005467">
    <property type="entry name" value="His_kinase_dom"/>
</dbReference>
<dbReference type="PROSITE" id="PS50109">
    <property type="entry name" value="HIS_KIN"/>
    <property type="match status" value="1"/>
</dbReference>
<evidence type="ECO:0000256" key="7">
    <source>
        <dbReference type="SAM" id="Phobius"/>
    </source>
</evidence>
<dbReference type="InterPro" id="IPR011123">
    <property type="entry name" value="Y_Y_Y"/>
</dbReference>
<dbReference type="SMART" id="SM00387">
    <property type="entry name" value="HATPase_c"/>
    <property type="match status" value="1"/>
</dbReference>
<dbReference type="InterPro" id="IPR036097">
    <property type="entry name" value="HisK_dim/P_sf"/>
</dbReference>
<keyword evidence="7" id="KW-0472">Membrane</keyword>
<dbReference type="SMART" id="SM00388">
    <property type="entry name" value="HisKA"/>
    <property type="match status" value="1"/>
</dbReference>